<feature type="compositionally biased region" description="Polar residues" evidence="1">
    <location>
        <begin position="28"/>
        <end position="53"/>
    </location>
</feature>
<dbReference type="RefSeq" id="XP_033677659.1">
    <property type="nucleotide sequence ID" value="XM_033827236.1"/>
</dbReference>
<name>A0A6A6HWS1_9PLEO</name>
<feature type="region of interest" description="Disordered" evidence="1">
    <location>
        <begin position="1"/>
        <end position="87"/>
    </location>
</feature>
<reference evidence="2" key="1">
    <citation type="journal article" date="2020" name="Stud. Mycol.">
        <title>101 Dothideomycetes genomes: a test case for predicting lifestyles and emergence of pathogens.</title>
        <authorList>
            <person name="Haridas S."/>
            <person name="Albert R."/>
            <person name="Binder M."/>
            <person name="Bloem J."/>
            <person name="Labutti K."/>
            <person name="Salamov A."/>
            <person name="Andreopoulos B."/>
            <person name="Baker S."/>
            <person name="Barry K."/>
            <person name="Bills G."/>
            <person name="Bluhm B."/>
            <person name="Cannon C."/>
            <person name="Castanera R."/>
            <person name="Culley D."/>
            <person name="Daum C."/>
            <person name="Ezra D."/>
            <person name="Gonzalez J."/>
            <person name="Henrissat B."/>
            <person name="Kuo A."/>
            <person name="Liang C."/>
            <person name="Lipzen A."/>
            <person name="Lutzoni F."/>
            <person name="Magnuson J."/>
            <person name="Mondo S."/>
            <person name="Nolan M."/>
            <person name="Ohm R."/>
            <person name="Pangilinan J."/>
            <person name="Park H.-J."/>
            <person name="Ramirez L."/>
            <person name="Alfaro M."/>
            <person name="Sun H."/>
            <person name="Tritt A."/>
            <person name="Yoshinaga Y."/>
            <person name="Zwiers L.-H."/>
            <person name="Turgeon B."/>
            <person name="Goodwin S."/>
            <person name="Spatafora J."/>
            <person name="Crous P."/>
            <person name="Grigoriev I."/>
        </authorList>
    </citation>
    <scope>NUCLEOTIDE SEQUENCE</scope>
    <source>
        <strain evidence="2">CBS 122368</strain>
    </source>
</reference>
<organism evidence="2 3">
    <name type="scientific">Trematosphaeria pertusa</name>
    <dbReference type="NCBI Taxonomy" id="390896"/>
    <lineage>
        <taxon>Eukaryota</taxon>
        <taxon>Fungi</taxon>
        <taxon>Dikarya</taxon>
        <taxon>Ascomycota</taxon>
        <taxon>Pezizomycotina</taxon>
        <taxon>Dothideomycetes</taxon>
        <taxon>Pleosporomycetidae</taxon>
        <taxon>Pleosporales</taxon>
        <taxon>Massarineae</taxon>
        <taxon>Trematosphaeriaceae</taxon>
        <taxon>Trematosphaeria</taxon>
    </lineage>
</organism>
<gene>
    <name evidence="2" type="ORF">BU26DRAFT_510484</name>
</gene>
<dbReference type="GeneID" id="54580566"/>
<keyword evidence="3" id="KW-1185">Reference proteome</keyword>
<dbReference type="Proteomes" id="UP000800094">
    <property type="component" value="Unassembled WGS sequence"/>
</dbReference>
<proteinExistence type="predicted"/>
<evidence type="ECO:0000313" key="2">
    <source>
        <dbReference type="EMBL" id="KAF2242655.1"/>
    </source>
</evidence>
<accession>A0A6A6HWS1</accession>
<dbReference type="OrthoDB" id="3927820at2759"/>
<evidence type="ECO:0000313" key="3">
    <source>
        <dbReference type="Proteomes" id="UP000800094"/>
    </source>
</evidence>
<dbReference type="EMBL" id="ML987207">
    <property type="protein sequence ID" value="KAF2242655.1"/>
    <property type="molecule type" value="Genomic_DNA"/>
</dbReference>
<evidence type="ECO:0000256" key="1">
    <source>
        <dbReference type="SAM" id="MobiDB-lite"/>
    </source>
</evidence>
<sequence length="175" mass="18230">MAGMSEGSQSLTAGASNRLNGPTAALNPPTTSASSGGAPTDPQASPPRSSALYTPTFPPAHDDFPAANDPLEAIVNRPRNPPPEAYNASRTVVTLPLQWAIGVIGVDQFREEETINRRILRSSSEVRQRGVAAGVPVDVLAWLVGAPATETVELSAEVFKGENKDGNTDDSQGVA</sequence>
<feature type="compositionally biased region" description="Polar residues" evidence="1">
    <location>
        <begin position="1"/>
        <end position="20"/>
    </location>
</feature>
<dbReference type="AlphaFoldDB" id="A0A6A6HWS1"/>
<protein>
    <submittedName>
        <fullName evidence="2">Uncharacterized protein</fullName>
    </submittedName>
</protein>